<dbReference type="Pfam" id="PF09234">
    <property type="entry name" value="DUF1963"/>
    <property type="match status" value="1"/>
</dbReference>
<organism evidence="1 2">
    <name type="scientific">Leptolyngbya boryana NIES-2135</name>
    <dbReference type="NCBI Taxonomy" id="1973484"/>
    <lineage>
        <taxon>Bacteria</taxon>
        <taxon>Bacillati</taxon>
        <taxon>Cyanobacteriota</taxon>
        <taxon>Cyanophyceae</taxon>
        <taxon>Leptolyngbyales</taxon>
        <taxon>Leptolyngbyaceae</taxon>
        <taxon>Leptolyngbya group</taxon>
        <taxon>Leptolyngbya</taxon>
    </lineage>
</organism>
<dbReference type="Gene3D" id="2.30.320.10">
    <property type="entry name" value="YwqG-like"/>
    <property type="match status" value="1"/>
</dbReference>
<dbReference type="Proteomes" id="UP000217895">
    <property type="component" value="Chromosome"/>
</dbReference>
<keyword evidence="2" id="KW-1185">Reference proteome</keyword>
<evidence type="ECO:0000313" key="1">
    <source>
        <dbReference type="EMBL" id="BAY57153.1"/>
    </source>
</evidence>
<dbReference type="AlphaFoldDB" id="A0A1Z4JKC9"/>
<dbReference type="SUPFAM" id="SSF103032">
    <property type="entry name" value="Hypothetical protein YwqG"/>
    <property type="match status" value="1"/>
</dbReference>
<proteinExistence type="predicted"/>
<dbReference type="InterPro" id="IPR035948">
    <property type="entry name" value="YwqG-like_sf"/>
</dbReference>
<gene>
    <name evidence="1" type="ORF">NIES2135_40170</name>
</gene>
<dbReference type="PANTHER" id="PTHR36436:SF6">
    <property type="entry name" value="SLL5081 PROTEIN"/>
    <property type="match status" value="1"/>
</dbReference>
<dbReference type="InterPro" id="IPR015315">
    <property type="entry name" value="DUF1963"/>
</dbReference>
<evidence type="ECO:0008006" key="3">
    <source>
        <dbReference type="Google" id="ProtNLM"/>
    </source>
</evidence>
<protein>
    <recommendedName>
        <fullName evidence="3">DUF1963 domain-containing protein</fullName>
    </recommendedName>
</protein>
<sequence length="293" mass="33537">MTMQLMKEQIKRLIAEHNLERVSKRIEELLVPAIHISKLNRGTGSIGTSRIGGLPDVPQDFEYPYCQGHPLGFLAQINCSDLINYDFGSALPHRGMLYFFYDMVEKPWGYDPKHRGGSAVVYIPAATSEALSRYELPLGSNIEELCFQEYNIGFKVIPSLPSHYASTIFDQEDFNPEEIDNYFNLLNDLKQECVQDEPLHQLLGHSNNLQGDMQIECQLVFHGLYCGNSSGYQDPRAKVLKIDASEWRLLLQIDSDDDIGAMWGDVGLIFFWIRKFDLKERQFSKTWTILQCG</sequence>
<name>A0A1Z4JKC9_LEPBY</name>
<reference evidence="1 2" key="1">
    <citation type="submission" date="2017-06" db="EMBL/GenBank/DDBJ databases">
        <title>Genome sequencing of cyanobaciteial culture collection at National Institute for Environmental Studies (NIES).</title>
        <authorList>
            <person name="Hirose Y."/>
            <person name="Shimura Y."/>
            <person name="Fujisawa T."/>
            <person name="Nakamura Y."/>
            <person name="Kawachi M."/>
        </authorList>
    </citation>
    <scope>NUCLEOTIDE SEQUENCE [LARGE SCALE GENOMIC DNA]</scope>
    <source>
        <strain evidence="1 2">NIES-2135</strain>
    </source>
</reference>
<evidence type="ECO:0000313" key="2">
    <source>
        <dbReference type="Proteomes" id="UP000217895"/>
    </source>
</evidence>
<accession>A0A1Z4JKC9</accession>
<dbReference type="EMBL" id="AP018203">
    <property type="protein sequence ID" value="BAY57153.1"/>
    <property type="molecule type" value="Genomic_DNA"/>
</dbReference>
<dbReference type="PANTHER" id="PTHR36436">
    <property type="entry name" value="SLL5081 PROTEIN"/>
    <property type="match status" value="1"/>
</dbReference>